<evidence type="ECO:0000256" key="6">
    <source>
        <dbReference type="ARBA" id="ARBA00022492"/>
    </source>
</evidence>
<dbReference type="SUPFAM" id="SSF57667">
    <property type="entry name" value="beta-beta-alpha zinc fingers"/>
    <property type="match status" value="3"/>
</dbReference>
<keyword evidence="5" id="KW-0217">Developmental protein</keyword>
<feature type="compositionally biased region" description="Polar residues" evidence="14">
    <location>
        <begin position="644"/>
        <end position="660"/>
    </location>
</feature>
<dbReference type="SMART" id="SM00355">
    <property type="entry name" value="ZnF_C2H2"/>
    <property type="match status" value="7"/>
</dbReference>
<keyword evidence="11" id="KW-0238">DNA-binding</keyword>
<feature type="region of interest" description="Disordered" evidence="14">
    <location>
        <begin position="1"/>
        <end position="86"/>
    </location>
</feature>
<feature type="compositionally biased region" description="Low complexity" evidence="14">
    <location>
        <begin position="67"/>
        <end position="83"/>
    </location>
</feature>
<dbReference type="AlphaFoldDB" id="A0AAJ7J479"/>
<feature type="compositionally biased region" description="Polar residues" evidence="14">
    <location>
        <begin position="381"/>
        <end position="397"/>
    </location>
</feature>
<dbReference type="PANTHER" id="PTHR24379">
    <property type="entry name" value="KRAB AND ZINC FINGER DOMAIN-CONTAINING"/>
    <property type="match status" value="1"/>
</dbReference>
<keyword evidence="12" id="KW-0539">Nucleus</keyword>
<evidence type="ECO:0000256" key="8">
    <source>
        <dbReference type="ARBA" id="ARBA00022737"/>
    </source>
</evidence>
<feature type="compositionally biased region" description="Basic and acidic residues" evidence="14">
    <location>
        <begin position="47"/>
        <end position="58"/>
    </location>
</feature>
<dbReference type="Gene3D" id="3.30.160.60">
    <property type="entry name" value="Classic Zinc Finger"/>
    <property type="match status" value="3"/>
</dbReference>
<dbReference type="GO" id="GO:0000122">
    <property type="term" value="P:negative regulation of transcription by RNA polymerase II"/>
    <property type="evidence" value="ECO:0007669"/>
    <property type="project" value="UniProtKB-ARBA"/>
</dbReference>
<feature type="region of interest" description="Disordered" evidence="14">
    <location>
        <begin position="106"/>
        <end position="125"/>
    </location>
</feature>
<keyword evidence="6" id="KW-0302">Gap protein</keyword>
<evidence type="ECO:0000313" key="16">
    <source>
        <dbReference type="Proteomes" id="UP000694925"/>
    </source>
</evidence>
<evidence type="ECO:0000256" key="11">
    <source>
        <dbReference type="ARBA" id="ARBA00023125"/>
    </source>
</evidence>
<feature type="compositionally biased region" description="Polar residues" evidence="14">
    <location>
        <begin position="550"/>
        <end position="559"/>
    </location>
</feature>
<evidence type="ECO:0000256" key="1">
    <source>
        <dbReference type="ARBA" id="ARBA00003983"/>
    </source>
</evidence>
<dbReference type="GO" id="GO:0035282">
    <property type="term" value="P:segmentation"/>
    <property type="evidence" value="ECO:0007669"/>
    <property type="project" value="UniProtKB-KW"/>
</dbReference>
<accession>A0AAJ7J479</accession>
<dbReference type="PROSITE" id="PS00028">
    <property type="entry name" value="ZINC_FINGER_C2H2_1"/>
    <property type="match status" value="3"/>
</dbReference>
<evidence type="ECO:0000313" key="17">
    <source>
        <dbReference type="RefSeq" id="XP_017883791.1"/>
    </source>
</evidence>
<feature type="compositionally biased region" description="Polar residues" evidence="14">
    <location>
        <begin position="573"/>
        <end position="582"/>
    </location>
</feature>
<evidence type="ECO:0000256" key="3">
    <source>
        <dbReference type="ARBA" id="ARBA00007746"/>
    </source>
</evidence>
<dbReference type="FunFam" id="3.30.160.60:FF:001482">
    <property type="entry name" value="Hunchback"/>
    <property type="match status" value="1"/>
</dbReference>
<feature type="compositionally biased region" description="Polar residues" evidence="14">
    <location>
        <begin position="598"/>
        <end position="619"/>
    </location>
</feature>
<evidence type="ECO:0000256" key="14">
    <source>
        <dbReference type="SAM" id="MobiDB-lite"/>
    </source>
</evidence>
<sequence>MRGNWETAELPAQMTTQQRQQQSTVAEQRQALQSPTTPAWSTGNRIVKAEPTEDKNDDSGVSPGHYASNTSTSSRSGASTSTANCSLSPASVNSLDSNNIQCSSFDCSPQGKLKNRTSPADKYRSRAIGNNQEQAAESKSANAEADQGSLVCPICRSTSKDRLHLTEHLATHCTAKSETQEFVKAVLDQLMPGPSGTTQDDNRSLSTQGERSEQDMEETEEPGLRVPRLNSQGKVKTYKCKQCDFVAITKLQFWEHSRIHIKAEKLLTCPKCPFVTEYKHHLEYHLRNHYGSKPYKCDKCPYSCVNKSMLNSHLKSHSNVYQYSCANCTYATKYCHSLKLHLRKYQHQPAMVLNADGTPNPLPIIDVYGTRRGPKARPSRTTKATRSSTQEDLCHSNNAGMNNVQGGIPTTSTAQHPATAQNPALAHNVQVQPMSSANSMIAVNSVNAVINMSALDNMSAGSGSMNAANNMNAATTGLPAMGQPQAVIHYPYSQLYAGFSMMHHPNTEANGAEKPLDQNRSSILMDYLKAASDGRMPEEEPQNLAIRSYNGHNAPNGSLNGVPYNSEIPKMNEQQMEPSSSYPGEYMEDNEAPLDLSKPSTSTLQRPTGAVSSSRATGTSRRKGKAVKLDRRIVEVDTDDEQQYPPQQMTSEPPATSSQANREDGEESQRPSLSSEFFCPYCEIVFGNVVMYTVHMGYHGYNDPYTCNMCGHQCTDKVSFFLHIARSKHA</sequence>
<evidence type="ECO:0000256" key="2">
    <source>
        <dbReference type="ARBA" id="ARBA00004123"/>
    </source>
</evidence>
<evidence type="ECO:0000256" key="9">
    <source>
        <dbReference type="ARBA" id="ARBA00022771"/>
    </source>
</evidence>
<dbReference type="InterPro" id="IPR013087">
    <property type="entry name" value="Znf_C2H2_type"/>
</dbReference>
<feature type="region of interest" description="Disordered" evidence="14">
    <location>
        <begin position="190"/>
        <end position="223"/>
    </location>
</feature>
<feature type="region of interest" description="Disordered" evidence="14">
    <location>
        <begin position="573"/>
        <end position="672"/>
    </location>
</feature>
<dbReference type="PANTHER" id="PTHR24379:SF121">
    <property type="entry name" value="C2H2-TYPE DOMAIN-CONTAINING PROTEIN"/>
    <property type="match status" value="1"/>
</dbReference>
<evidence type="ECO:0000256" key="7">
    <source>
        <dbReference type="ARBA" id="ARBA00022723"/>
    </source>
</evidence>
<dbReference type="GO" id="GO:0008270">
    <property type="term" value="F:zinc ion binding"/>
    <property type="evidence" value="ECO:0007669"/>
    <property type="project" value="UniProtKB-KW"/>
</dbReference>
<feature type="region of interest" description="Disordered" evidence="14">
    <location>
        <begin position="368"/>
        <end position="397"/>
    </location>
</feature>
<evidence type="ECO:0000259" key="15">
    <source>
        <dbReference type="PROSITE" id="PS50157"/>
    </source>
</evidence>
<protein>
    <recommendedName>
        <fullName evidence="4">Protein hunchback</fullName>
    </recommendedName>
</protein>
<keyword evidence="9 13" id="KW-0863">Zinc-finger</keyword>
<reference evidence="17" key="1">
    <citation type="submission" date="2025-08" db="UniProtKB">
        <authorList>
            <consortium name="RefSeq"/>
        </authorList>
    </citation>
    <scope>IDENTIFICATION</scope>
    <source>
        <tissue evidence="17">Whole body</tissue>
    </source>
</reference>
<feature type="compositionally biased region" description="Polar residues" evidence="14">
    <location>
        <begin position="195"/>
        <end position="209"/>
    </location>
</feature>
<evidence type="ECO:0000256" key="4">
    <source>
        <dbReference type="ARBA" id="ARBA00013638"/>
    </source>
</evidence>
<organism evidence="16 17">
    <name type="scientific">Ceratina calcarata</name>
    <dbReference type="NCBI Taxonomy" id="156304"/>
    <lineage>
        <taxon>Eukaryota</taxon>
        <taxon>Metazoa</taxon>
        <taxon>Ecdysozoa</taxon>
        <taxon>Arthropoda</taxon>
        <taxon>Hexapoda</taxon>
        <taxon>Insecta</taxon>
        <taxon>Pterygota</taxon>
        <taxon>Neoptera</taxon>
        <taxon>Endopterygota</taxon>
        <taxon>Hymenoptera</taxon>
        <taxon>Apocrita</taxon>
        <taxon>Aculeata</taxon>
        <taxon>Apoidea</taxon>
        <taxon>Anthophila</taxon>
        <taxon>Apidae</taxon>
        <taxon>Ceratina</taxon>
        <taxon>Zadontomerus</taxon>
    </lineage>
</organism>
<comment type="similarity">
    <text evidence="3">Belongs to the hunchback C2H2-type zinc-finger protein family.</text>
</comment>
<feature type="compositionally biased region" description="Low complexity" evidence="14">
    <location>
        <begin position="12"/>
        <end position="31"/>
    </location>
</feature>
<dbReference type="RefSeq" id="XP_017883791.1">
    <property type="nucleotide sequence ID" value="XM_018028302.1"/>
</dbReference>
<feature type="domain" description="C2H2-type" evidence="15">
    <location>
        <begin position="267"/>
        <end position="294"/>
    </location>
</feature>
<keyword evidence="16" id="KW-1185">Reference proteome</keyword>
<dbReference type="GeneID" id="108627197"/>
<evidence type="ECO:0000256" key="10">
    <source>
        <dbReference type="ARBA" id="ARBA00022833"/>
    </source>
</evidence>
<dbReference type="Proteomes" id="UP000694925">
    <property type="component" value="Unplaced"/>
</dbReference>
<dbReference type="InterPro" id="IPR036236">
    <property type="entry name" value="Znf_C2H2_sf"/>
</dbReference>
<dbReference type="GO" id="GO:0000977">
    <property type="term" value="F:RNA polymerase II transcription regulatory region sequence-specific DNA binding"/>
    <property type="evidence" value="ECO:0007669"/>
    <property type="project" value="UniProtKB-ARBA"/>
</dbReference>
<dbReference type="Pfam" id="PF00096">
    <property type="entry name" value="zf-C2H2"/>
    <property type="match status" value="1"/>
</dbReference>
<dbReference type="PROSITE" id="PS50157">
    <property type="entry name" value="ZINC_FINGER_C2H2_2"/>
    <property type="match status" value="2"/>
</dbReference>
<dbReference type="GO" id="GO:0040034">
    <property type="term" value="P:regulation of development, heterochronic"/>
    <property type="evidence" value="ECO:0007669"/>
    <property type="project" value="UniProtKB-ARBA"/>
</dbReference>
<dbReference type="GO" id="GO:0005634">
    <property type="term" value="C:nucleus"/>
    <property type="evidence" value="ECO:0007669"/>
    <property type="project" value="UniProtKB-SubCell"/>
</dbReference>
<feature type="domain" description="C2H2-type" evidence="15">
    <location>
        <begin position="295"/>
        <end position="322"/>
    </location>
</feature>
<evidence type="ECO:0000256" key="5">
    <source>
        <dbReference type="ARBA" id="ARBA00022473"/>
    </source>
</evidence>
<keyword evidence="10" id="KW-0862">Zinc</keyword>
<feature type="compositionally biased region" description="Polar residues" evidence="14">
    <location>
        <begin position="32"/>
        <end position="44"/>
    </location>
</feature>
<keyword evidence="8" id="KW-0677">Repeat</keyword>
<comment type="function">
    <text evidence="1">Gap class segmentation protein that controls development of head structures.</text>
</comment>
<gene>
    <name evidence="17" type="primary">LOC108627197</name>
</gene>
<name>A0AAJ7J479_9HYME</name>
<dbReference type="KEGG" id="ccal:108627197"/>
<comment type="subcellular location">
    <subcellularLocation>
        <location evidence="2">Nucleus</location>
    </subcellularLocation>
</comment>
<feature type="region of interest" description="Disordered" evidence="14">
    <location>
        <begin position="547"/>
        <end position="566"/>
    </location>
</feature>
<dbReference type="FunFam" id="3.30.160.60:FF:001301">
    <property type="entry name" value="Blast:Protein hunchback"/>
    <property type="match status" value="1"/>
</dbReference>
<evidence type="ECO:0000256" key="13">
    <source>
        <dbReference type="PROSITE-ProRule" id="PRU00042"/>
    </source>
</evidence>
<evidence type="ECO:0000256" key="12">
    <source>
        <dbReference type="ARBA" id="ARBA00023242"/>
    </source>
</evidence>
<proteinExistence type="inferred from homology"/>
<keyword evidence="7" id="KW-0479">Metal-binding</keyword>
<dbReference type="CTD" id="15120"/>